<proteinExistence type="inferred from homology"/>
<dbReference type="RefSeq" id="WP_406770942.1">
    <property type="nucleotide sequence ID" value="NZ_JBJHZZ010000019.1"/>
</dbReference>
<organism evidence="6 7">
    <name type="scientific">Candidatus Clostridium stratigraminis</name>
    <dbReference type="NCBI Taxonomy" id="3381661"/>
    <lineage>
        <taxon>Bacteria</taxon>
        <taxon>Bacillati</taxon>
        <taxon>Bacillota</taxon>
        <taxon>Clostridia</taxon>
        <taxon>Eubacteriales</taxon>
        <taxon>Clostridiaceae</taxon>
        <taxon>Clostridium</taxon>
    </lineage>
</organism>
<dbReference type="EC" id="4.2.-.-" evidence="4"/>
<dbReference type="PIRSF" id="PIRSF006181">
    <property type="entry name" value="EbsC_YbaK"/>
    <property type="match status" value="1"/>
</dbReference>
<dbReference type="Gene3D" id="3.90.960.10">
    <property type="entry name" value="YbaK/aminoacyl-tRNA synthetase-associated domain"/>
    <property type="match status" value="1"/>
</dbReference>
<evidence type="ECO:0000313" key="7">
    <source>
        <dbReference type="Proteomes" id="UP001623591"/>
    </source>
</evidence>
<dbReference type="PANTHER" id="PTHR30411:SF0">
    <property type="entry name" value="CYS-TRNA(PRO)_CYS-TRNA(CYS) DEACYLASE YBAK"/>
    <property type="match status" value="1"/>
</dbReference>
<name>A0ABW8T9W6_9CLOT</name>
<keyword evidence="3 4" id="KW-0456">Lyase</keyword>
<evidence type="ECO:0000256" key="3">
    <source>
        <dbReference type="ARBA" id="ARBA00023239"/>
    </source>
</evidence>
<evidence type="ECO:0000256" key="2">
    <source>
        <dbReference type="ARBA" id="ARBA00022917"/>
    </source>
</evidence>
<dbReference type="InterPro" id="IPR004369">
    <property type="entry name" value="Prolyl-tRNA_editing_YbaK/EbsC"/>
</dbReference>
<comment type="caution">
    <text evidence="6">The sequence shown here is derived from an EMBL/GenBank/DDBJ whole genome shotgun (WGS) entry which is preliminary data.</text>
</comment>
<sequence length="161" mass="18189">MSQIKTNAMRILDQKKIEYNVITYDTSDGKIDGVSVAEKVHKDPKFLYKTLVLQGHSKNIYIFVLPVEHEIDLKKAARAAGEKNIEMIPVKDILKFTGYIRGGCSPIGMKKNYKTFMDKCAYDIYKITVSGGKIGVQMELLTAKLIEAANAEVYDFIMDEK</sequence>
<dbReference type="InterPro" id="IPR036754">
    <property type="entry name" value="YbaK/aa-tRNA-synt-asso_dom_sf"/>
</dbReference>
<comment type="similarity">
    <text evidence="1 4">Belongs to the prolyl-tRNA editing family. YbaK/EbsC subfamily.</text>
</comment>
<gene>
    <name evidence="6" type="primary">ybaK</name>
    <name evidence="6" type="ORF">ACJDUG_16315</name>
</gene>
<dbReference type="PANTHER" id="PTHR30411">
    <property type="entry name" value="CYTOPLASMIC PROTEIN"/>
    <property type="match status" value="1"/>
</dbReference>
<evidence type="ECO:0000259" key="5">
    <source>
        <dbReference type="Pfam" id="PF04073"/>
    </source>
</evidence>
<dbReference type="CDD" id="cd00002">
    <property type="entry name" value="YbaK_deacylase"/>
    <property type="match status" value="1"/>
</dbReference>
<evidence type="ECO:0000313" key="6">
    <source>
        <dbReference type="EMBL" id="MFL0248513.1"/>
    </source>
</evidence>
<evidence type="ECO:0000256" key="1">
    <source>
        <dbReference type="ARBA" id="ARBA00009798"/>
    </source>
</evidence>
<feature type="domain" description="YbaK/aminoacyl-tRNA synthetase-associated" evidence="5">
    <location>
        <begin position="36"/>
        <end position="146"/>
    </location>
</feature>
<dbReference type="Pfam" id="PF04073">
    <property type="entry name" value="tRNA_edit"/>
    <property type="match status" value="1"/>
</dbReference>
<protein>
    <recommendedName>
        <fullName evidence="4">Cys-tRNA(Pro)/Cys-tRNA(Cys) deacylase</fullName>
        <ecNumber evidence="4">4.2.-.-</ecNumber>
    </recommendedName>
</protein>
<accession>A0ABW8T9W6</accession>
<reference evidence="6 7" key="1">
    <citation type="submission" date="2024-11" db="EMBL/GenBank/DDBJ databases">
        <authorList>
            <person name="Heng Y.C."/>
            <person name="Lim A.C.H."/>
            <person name="Lee J.K.Y."/>
            <person name="Kittelmann S."/>
        </authorList>
    </citation>
    <scope>NUCLEOTIDE SEQUENCE [LARGE SCALE GENOMIC DNA]</scope>
    <source>
        <strain evidence="6 7">WILCCON 0185</strain>
    </source>
</reference>
<dbReference type="InterPro" id="IPR007214">
    <property type="entry name" value="YbaK/aa-tRNA-synth-assoc-dom"/>
</dbReference>
<dbReference type="Proteomes" id="UP001623591">
    <property type="component" value="Unassembled WGS sequence"/>
</dbReference>
<evidence type="ECO:0000256" key="4">
    <source>
        <dbReference type="PIRNR" id="PIRNR006181"/>
    </source>
</evidence>
<dbReference type="NCBIfam" id="TIGR00011">
    <property type="entry name" value="YbaK_EbsC"/>
    <property type="match status" value="1"/>
</dbReference>
<keyword evidence="7" id="KW-1185">Reference proteome</keyword>
<dbReference type="EMBL" id="JBJHZZ010000019">
    <property type="protein sequence ID" value="MFL0248513.1"/>
    <property type="molecule type" value="Genomic_DNA"/>
</dbReference>
<dbReference type="SUPFAM" id="SSF55826">
    <property type="entry name" value="YbaK/ProRS associated domain"/>
    <property type="match status" value="1"/>
</dbReference>
<keyword evidence="2 4" id="KW-0648">Protein biosynthesis</keyword>